<protein>
    <submittedName>
        <fullName evidence="1">Uncharacterized protein</fullName>
    </submittedName>
</protein>
<accession>A0AA38GXX9</accession>
<dbReference type="AlphaFoldDB" id="A0AA38GXX9"/>
<dbReference type="Proteomes" id="UP000824469">
    <property type="component" value="Unassembled WGS sequence"/>
</dbReference>
<name>A0AA38GXX9_TAXCH</name>
<evidence type="ECO:0000313" key="2">
    <source>
        <dbReference type="Proteomes" id="UP000824469"/>
    </source>
</evidence>
<comment type="caution">
    <text evidence="1">The sequence shown here is derived from an EMBL/GenBank/DDBJ whole genome shotgun (WGS) entry which is preliminary data.</text>
</comment>
<keyword evidence="2" id="KW-1185">Reference proteome</keyword>
<sequence>IPVTVNHETLGFQSYHVEEHRWRTIPSVPPVYKHVTLYTCAAVGDLVYFSGEQNDVIRAAMKIAR</sequence>
<gene>
    <name evidence="1" type="ORF">KI387_003050</name>
</gene>
<feature type="non-terminal residue" evidence="1">
    <location>
        <position position="1"/>
    </location>
</feature>
<dbReference type="EMBL" id="JAHRHJ020000001">
    <property type="protein sequence ID" value="KAH9330942.1"/>
    <property type="molecule type" value="Genomic_DNA"/>
</dbReference>
<proteinExistence type="predicted"/>
<evidence type="ECO:0000313" key="1">
    <source>
        <dbReference type="EMBL" id="KAH9330942.1"/>
    </source>
</evidence>
<feature type="non-terminal residue" evidence="1">
    <location>
        <position position="65"/>
    </location>
</feature>
<organism evidence="1 2">
    <name type="scientific">Taxus chinensis</name>
    <name type="common">Chinese yew</name>
    <name type="synonym">Taxus wallichiana var. chinensis</name>
    <dbReference type="NCBI Taxonomy" id="29808"/>
    <lineage>
        <taxon>Eukaryota</taxon>
        <taxon>Viridiplantae</taxon>
        <taxon>Streptophyta</taxon>
        <taxon>Embryophyta</taxon>
        <taxon>Tracheophyta</taxon>
        <taxon>Spermatophyta</taxon>
        <taxon>Pinopsida</taxon>
        <taxon>Pinidae</taxon>
        <taxon>Conifers II</taxon>
        <taxon>Cupressales</taxon>
        <taxon>Taxaceae</taxon>
        <taxon>Taxus</taxon>
    </lineage>
</organism>
<reference evidence="1 2" key="1">
    <citation type="journal article" date="2021" name="Nat. Plants">
        <title>The Taxus genome provides insights into paclitaxel biosynthesis.</title>
        <authorList>
            <person name="Xiong X."/>
            <person name="Gou J."/>
            <person name="Liao Q."/>
            <person name="Li Y."/>
            <person name="Zhou Q."/>
            <person name="Bi G."/>
            <person name="Li C."/>
            <person name="Du R."/>
            <person name="Wang X."/>
            <person name="Sun T."/>
            <person name="Guo L."/>
            <person name="Liang H."/>
            <person name="Lu P."/>
            <person name="Wu Y."/>
            <person name="Zhang Z."/>
            <person name="Ro D.K."/>
            <person name="Shang Y."/>
            <person name="Huang S."/>
            <person name="Yan J."/>
        </authorList>
    </citation>
    <scope>NUCLEOTIDE SEQUENCE [LARGE SCALE GENOMIC DNA]</scope>
    <source>
        <strain evidence="1">Ta-2019</strain>
    </source>
</reference>